<dbReference type="EMBL" id="JACEIK010001184">
    <property type="protein sequence ID" value="MCD7466976.1"/>
    <property type="molecule type" value="Genomic_DNA"/>
</dbReference>
<evidence type="ECO:0000313" key="2">
    <source>
        <dbReference type="EMBL" id="MCD7466976.1"/>
    </source>
</evidence>
<organism evidence="2 3">
    <name type="scientific">Datura stramonium</name>
    <name type="common">Jimsonweed</name>
    <name type="synonym">Common thornapple</name>
    <dbReference type="NCBI Taxonomy" id="4076"/>
    <lineage>
        <taxon>Eukaryota</taxon>
        <taxon>Viridiplantae</taxon>
        <taxon>Streptophyta</taxon>
        <taxon>Embryophyta</taxon>
        <taxon>Tracheophyta</taxon>
        <taxon>Spermatophyta</taxon>
        <taxon>Magnoliopsida</taxon>
        <taxon>eudicotyledons</taxon>
        <taxon>Gunneridae</taxon>
        <taxon>Pentapetalae</taxon>
        <taxon>asterids</taxon>
        <taxon>lamiids</taxon>
        <taxon>Solanales</taxon>
        <taxon>Solanaceae</taxon>
        <taxon>Solanoideae</taxon>
        <taxon>Datureae</taxon>
        <taxon>Datura</taxon>
    </lineage>
</organism>
<name>A0ABS8T6H5_DATST</name>
<evidence type="ECO:0000313" key="3">
    <source>
        <dbReference type="Proteomes" id="UP000823775"/>
    </source>
</evidence>
<protein>
    <submittedName>
        <fullName evidence="2">Uncharacterized protein</fullName>
    </submittedName>
</protein>
<accession>A0ABS8T6H5</accession>
<gene>
    <name evidence="2" type="ORF">HAX54_004094</name>
</gene>
<sequence>AVTIERLSLSIPSHTGKEVKWQGKAICPFGSSRRFFEKARADSETWDFGLVMNEGKLFELSPPAAYLVSARNASLHLLASFQLRMPNAYYLVLEANRHKLTLQGLASQHGCKHSARRPGQEPRSPLGFSEKSGRRHSKGRPLSHRHSGGKTDDYTALYQVMSDSGSSRRLWAKGRKPDEAYATREGAFSHLTLRRGGFKFLGRAVRDSKERSSFSNSPVE</sequence>
<keyword evidence="3" id="KW-1185">Reference proteome</keyword>
<proteinExistence type="predicted"/>
<feature type="non-terminal residue" evidence="2">
    <location>
        <position position="1"/>
    </location>
</feature>
<feature type="region of interest" description="Disordered" evidence="1">
    <location>
        <begin position="107"/>
        <end position="154"/>
    </location>
</feature>
<dbReference type="Proteomes" id="UP000823775">
    <property type="component" value="Unassembled WGS sequence"/>
</dbReference>
<comment type="caution">
    <text evidence="2">The sequence shown here is derived from an EMBL/GenBank/DDBJ whole genome shotgun (WGS) entry which is preliminary data.</text>
</comment>
<feature type="compositionally biased region" description="Basic residues" evidence="1">
    <location>
        <begin position="133"/>
        <end position="148"/>
    </location>
</feature>
<evidence type="ECO:0000256" key="1">
    <source>
        <dbReference type="SAM" id="MobiDB-lite"/>
    </source>
</evidence>
<reference evidence="2 3" key="1">
    <citation type="journal article" date="2021" name="BMC Genomics">
        <title>Datura genome reveals duplications of psychoactive alkaloid biosynthetic genes and high mutation rate following tissue culture.</title>
        <authorList>
            <person name="Rajewski A."/>
            <person name="Carter-House D."/>
            <person name="Stajich J."/>
            <person name="Litt A."/>
        </authorList>
    </citation>
    <scope>NUCLEOTIDE SEQUENCE [LARGE SCALE GENOMIC DNA]</scope>
    <source>
        <strain evidence="2">AR-01</strain>
    </source>
</reference>